<keyword evidence="3" id="KW-1185">Reference proteome</keyword>
<dbReference type="PANTHER" id="PTHR42791">
    <property type="entry name" value="GNAT FAMILY ACETYLTRANSFERASE"/>
    <property type="match status" value="1"/>
</dbReference>
<dbReference type="AlphaFoldDB" id="A0A2P8DE05"/>
<proteinExistence type="predicted"/>
<organism evidence="2 3">
    <name type="scientific">Murinocardiopsis flavida</name>
    <dbReference type="NCBI Taxonomy" id="645275"/>
    <lineage>
        <taxon>Bacteria</taxon>
        <taxon>Bacillati</taxon>
        <taxon>Actinomycetota</taxon>
        <taxon>Actinomycetes</taxon>
        <taxon>Streptosporangiales</taxon>
        <taxon>Nocardiopsidaceae</taxon>
        <taxon>Murinocardiopsis</taxon>
    </lineage>
</organism>
<evidence type="ECO:0000313" key="3">
    <source>
        <dbReference type="Proteomes" id="UP000240542"/>
    </source>
</evidence>
<sequence length="202" mass="21883">MSSARTAAGGVRPATAADLPAIADTLAAAFADYRWTRWCLPQERHLERLRAMQLYFTERIGLPYGSVWTSDDAAAVAVWTRPDTAVPPELFAGPELARAYGDRLEPMLAADAVLAEHRPAEPAWFLATVGVRPHSQGRGLGRAVIEPGLRAADASGHPCFLETSEEANVELYRRFGFEVTAVEDALPGAAPTTWSMLRAPQV</sequence>
<dbReference type="EMBL" id="PYGA01000015">
    <property type="protein sequence ID" value="PSK95432.1"/>
    <property type="molecule type" value="Genomic_DNA"/>
</dbReference>
<dbReference type="InterPro" id="IPR000182">
    <property type="entry name" value="GNAT_dom"/>
</dbReference>
<evidence type="ECO:0000259" key="1">
    <source>
        <dbReference type="PROSITE" id="PS51186"/>
    </source>
</evidence>
<dbReference type="RefSeq" id="WP_106584765.1">
    <property type="nucleotide sequence ID" value="NZ_PYGA01000015.1"/>
</dbReference>
<dbReference type="PROSITE" id="PS51186">
    <property type="entry name" value="GNAT"/>
    <property type="match status" value="1"/>
</dbReference>
<evidence type="ECO:0000313" key="2">
    <source>
        <dbReference type="EMBL" id="PSK95432.1"/>
    </source>
</evidence>
<dbReference type="InterPro" id="IPR052523">
    <property type="entry name" value="Trichothecene_AcTrans"/>
</dbReference>
<dbReference type="OrthoDB" id="7057833at2"/>
<dbReference type="GO" id="GO:0016747">
    <property type="term" value="F:acyltransferase activity, transferring groups other than amino-acyl groups"/>
    <property type="evidence" value="ECO:0007669"/>
    <property type="project" value="InterPro"/>
</dbReference>
<dbReference type="Gene3D" id="3.40.630.30">
    <property type="match status" value="1"/>
</dbReference>
<gene>
    <name evidence="2" type="ORF">CLV63_11592</name>
</gene>
<dbReference type="PANTHER" id="PTHR42791:SF1">
    <property type="entry name" value="N-ACETYLTRANSFERASE DOMAIN-CONTAINING PROTEIN"/>
    <property type="match status" value="1"/>
</dbReference>
<dbReference type="Proteomes" id="UP000240542">
    <property type="component" value="Unassembled WGS sequence"/>
</dbReference>
<comment type="caution">
    <text evidence="2">The sequence shown here is derived from an EMBL/GenBank/DDBJ whole genome shotgun (WGS) entry which is preliminary data.</text>
</comment>
<dbReference type="SUPFAM" id="SSF55729">
    <property type="entry name" value="Acyl-CoA N-acyltransferases (Nat)"/>
    <property type="match status" value="1"/>
</dbReference>
<protein>
    <submittedName>
        <fullName evidence="2">Acetyltransferase (GNAT) family protein</fullName>
    </submittedName>
</protein>
<feature type="domain" description="N-acetyltransferase" evidence="1">
    <location>
        <begin position="9"/>
        <end position="201"/>
    </location>
</feature>
<name>A0A2P8DE05_9ACTN</name>
<accession>A0A2P8DE05</accession>
<dbReference type="CDD" id="cd04301">
    <property type="entry name" value="NAT_SF"/>
    <property type="match status" value="1"/>
</dbReference>
<dbReference type="Pfam" id="PF00583">
    <property type="entry name" value="Acetyltransf_1"/>
    <property type="match status" value="1"/>
</dbReference>
<reference evidence="2 3" key="1">
    <citation type="submission" date="2018-03" db="EMBL/GenBank/DDBJ databases">
        <title>Genomic Encyclopedia of Archaeal and Bacterial Type Strains, Phase II (KMG-II): from individual species to whole genera.</title>
        <authorList>
            <person name="Goeker M."/>
        </authorList>
    </citation>
    <scope>NUCLEOTIDE SEQUENCE [LARGE SCALE GENOMIC DNA]</scope>
    <source>
        <strain evidence="2 3">DSM 45312</strain>
    </source>
</reference>
<keyword evidence="2" id="KW-0808">Transferase</keyword>
<dbReference type="InterPro" id="IPR016181">
    <property type="entry name" value="Acyl_CoA_acyltransferase"/>
</dbReference>